<proteinExistence type="predicted"/>
<sequence length="91" mass="10097">MDRSEFVTDRADIPKGTGKGEAGSRKKRNSNQIVIGCVGQRRKMVAQDLGKCLPDVRRCRRVREVIWECDLYGGTGPSVLEVLLGCGFRIS</sequence>
<keyword evidence="3" id="KW-1185">Reference proteome</keyword>
<evidence type="ECO:0000313" key="2">
    <source>
        <dbReference type="EMBL" id="CAI9624798.1"/>
    </source>
</evidence>
<evidence type="ECO:0000313" key="3">
    <source>
        <dbReference type="Proteomes" id="UP001162483"/>
    </source>
</evidence>
<dbReference type="EMBL" id="CATNWA010022017">
    <property type="protein sequence ID" value="CAI9624798.1"/>
    <property type="molecule type" value="Genomic_DNA"/>
</dbReference>
<evidence type="ECO:0000256" key="1">
    <source>
        <dbReference type="SAM" id="MobiDB-lite"/>
    </source>
</evidence>
<dbReference type="Proteomes" id="UP001162483">
    <property type="component" value="Unassembled WGS sequence"/>
</dbReference>
<organism evidence="2 3">
    <name type="scientific">Staurois parvus</name>
    <dbReference type="NCBI Taxonomy" id="386267"/>
    <lineage>
        <taxon>Eukaryota</taxon>
        <taxon>Metazoa</taxon>
        <taxon>Chordata</taxon>
        <taxon>Craniata</taxon>
        <taxon>Vertebrata</taxon>
        <taxon>Euteleostomi</taxon>
        <taxon>Amphibia</taxon>
        <taxon>Batrachia</taxon>
        <taxon>Anura</taxon>
        <taxon>Neobatrachia</taxon>
        <taxon>Ranoidea</taxon>
        <taxon>Ranidae</taxon>
        <taxon>Staurois</taxon>
    </lineage>
</organism>
<reference evidence="2" key="1">
    <citation type="submission" date="2023-05" db="EMBL/GenBank/DDBJ databases">
        <authorList>
            <person name="Stuckert A."/>
        </authorList>
    </citation>
    <scope>NUCLEOTIDE SEQUENCE</scope>
</reference>
<gene>
    <name evidence="2" type="ORF">SPARVUS_LOCUS16762307</name>
</gene>
<comment type="caution">
    <text evidence="2">The sequence shown here is derived from an EMBL/GenBank/DDBJ whole genome shotgun (WGS) entry which is preliminary data.</text>
</comment>
<accession>A0ABN9HYF0</accession>
<name>A0ABN9HYF0_9NEOB</name>
<protein>
    <submittedName>
        <fullName evidence="2">Uncharacterized protein</fullName>
    </submittedName>
</protein>
<feature type="region of interest" description="Disordered" evidence="1">
    <location>
        <begin position="1"/>
        <end position="28"/>
    </location>
</feature>
<feature type="non-terminal residue" evidence="2">
    <location>
        <position position="91"/>
    </location>
</feature>
<feature type="compositionally biased region" description="Basic and acidic residues" evidence="1">
    <location>
        <begin position="1"/>
        <end position="13"/>
    </location>
</feature>